<dbReference type="Proteomes" id="UP000479190">
    <property type="component" value="Unassembled WGS sequence"/>
</dbReference>
<gene>
    <name evidence="1" type="ORF">TBRA_LOCUS215</name>
</gene>
<proteinExistence type="predicted"/>
<name>A0A6H5HS16_9HYME</name>
<keyword evidence="2" id="KW-1185">Reference proteome</keyword>
<evidence type="ECO:0000313" key="2">
    <source>
        <dbReference type="Proteomes" id="UP000479190"/>
    </source>
</evidence>
<accession>A0A6H5HS16</accession>
<reference evidence="1 2" key="1">
    <citation type="submission" date="2020-02" db="EMBL/GenBank/DDBJ databases">
        <authorList>
            <person name="Ferguson B K."/>
        </authorList>
    </citation>
    <scope>NUCLEOTIDE SEQUENCE [LARGE SCALE GENOMIC DNA]</scope>
</reference>
<dbReference type="AlphaFoldDB" id="A0A6H5HS16"/>
<sequence>MGVSNVLRGIKINRTRVKEEPSSVGRVAAVRAFQPSRAEQLVRARFNSIVETLHILTTE</sequence>
<organism evidence="1 2">
    <name type="scientific">Trichogramma brassicae</name>
    <dbReference type="NCBI Taxonomy" id="86971"/>
    <lineage>
        <taxon>Eukaryota</taxon>
        <taxon>Metazoa</taxon>
        <taxon>Ecdysozoa</taxon>
        <taxon>Arthropoda</taxon>
        <taxon>Hexapoda</taxon>
        <taxon>Insecta</taxon>
        <taxon>Pterygota</taxon>
        <taxon>Neoptera</taxon>
        <taxon>Endopterygota</taxon>
        <taxon>Hymenoptera</taxon>
        <taxon>Apocrita</taxon>
        <taxon>Proctotrupomorpha</taxon>
        <taxon>Chalcidoidea</taxon>
        <taxon>Trichogrammatidae</taxon>
        <taxon>Trichogramma</taxon>
    </lineage>
</organism>
<dbReference type="EMBL" id="CADCXV010000046">
    <property type="protein sequence ID" value="CAB0027985.1"/>
    <property type="molecule type" value="Genomic_DNA"/>
</dbReference>
<evidence type="ECO:0000313" key="1">
    <source>
        <dbReference type="EMBL" id="CAB0027985.1"/>
    </source>
</evidence>
<protein>
    <submittedName>
        <fullName evidence="1">Uncharacterized protein</fullName>
    </submittedName>
</protein>